<comment type="similarity">
    <text evidence="1">Belongs to the peptidase C69 family. Secernin subfamily.</text>
</comment>
<dbReference type="Gene3D" id="3.60.60.10">
    <property type="entry name" value="Penicillin V Acylase, Chain A"/>
    <property type="match status" value="1"/>
</dbReference>
<dbReference type="AlphaFoldDB" id="L7MIH1"/>
<dbReference type="EMBL" id="GACK01001023">
    <property type="protein sequence ID" value="JAA64011.1"/>
    <property type="molecule type" value="mRNA"/>
</dbReference>
<evidence type="ECO:0000256" key="1">
    <source>
        <dbReference type="ARBA" id="ARBA00005705"/>
    </source>
</evidence>
<feature type="non-terminal residue" evidence="2">
    <location>
        <position position="1"/>
    </location>
</feature>
<dbReference type="GO" id="GO:0016805">
    <property type="term" value="F:dipeptidase activity"/>
    <property type="evidence" value="ECO:0007669"/>
    <property type="project" value="InterPro"/>
</dbReference>
<protein>
    <submittedName>
        <fullName evidence="2">Uncharacterized protein</fullName>
    </submittedName>
</protein>
<evidence type="ECO:0000313" key="2">
    <source>
        <dbReference type="EMBL" id="JAA64011.1"/>
    </source>
</evidence>
<dbReference type="FunFam" id="3.60.60.10:FF:000001">
    <property type="entry name" value="Secernin 1"/>
    <property type="match status" value="1"/>
</dbReference>
<accession>L7MIH1</accession>
<dbReference type="PANTHER" id="PTHR12994">
    <property type="entry name" value="SECERNIN"/>
    <property type="match status" value="1"/>
</dbReference>
<name>L7MIH1_RHIPC</name>
<dbReference type="PANTHER" id="PTHR12994:SF17">
    <property type="entry name" value="LD30995P"/>
    <property type="match status" value="1"/>
</dbReference>
<organism evidence="2">
    <name type="scientific">Rhipicephalus pulchellus</name>
    <name type="common">Yellow backed tick</name>
    <name type="synonym">Dermacentor pulchellus</name>
    <dbReference type="NCBI Taxonomy" id="72859"/>
    <lineage>
        <taxon>Eukaryota</taxon>
        <taxon>Metazoa</taxon>
        <taxon>Ecdysozoa</taxon>
        <taxon>Arthropoda</taxon>
        <taxon>Chelicerata</taxon>
        <taxon>Arachnida</taxon>
        <taxon>Acari</taxon>
        <taxon>Parasitiformes</taxon>
        <taxon>Ixodida</taxon>
        <taxon>Ixodoidea</taxon>
        <taxon>Ixodidae</taxon>
        <taxon>Rhipicephalinae</taxon>
        <taxon>Rhipicephalus</taxon>
        <taxon>Rhipicephalus</taxon>
    </lineage>
</organism>
<sequence length="472" mass="52482">TCVRGGLAPAVRRSFRVSVHEFCSSSAKDPHIWSRRHRTIAARVALNLSNMDSGLGKRPTSCDTFVALPPATRNDCVVFGKNSDRPAGEVQEVVYVPKTSHGDSTKLQCTYIEIDQVAETCAVMLSKPAWMWGAEMGANEHGVCIGNEAVFTHLNGPDDETERLLGMDLVRLGLERGKTAREALDVIVALLEKYGQGGPCSDTEPSFTYHNSFLIADRTEAWVLETAGKLWAAENIKSGCRNISNCLSIETKIDLCSEGLKEEAKKLGFWDDSRGDLNFRLAFSTGEVDSRYTCGKQLLEKLSAKGDFDVSSMTTVLRDKDSGICRDSEHKRPTAASQVSVLAPASSKRLSCHWFTGTPDPAHSVFKPFIFCDHVLPSRHIVSPVFEHDPAKTKPRFQFTVDRRHTLYRYHEQALKAMQAGSATGRELHALMTDLEAKCIREVDSYLDNPRSAQELQELFKDVVESEIKFYK</sequence>
<reference evidence="2" key="2">
    <citation type="journal article" date="2015" name="J. Proteomics">
        <title>Sexual differences in the sialomes of the zebra tick, Rhipicephalus pulchellus.</title>
        <authorList>
            <person name="Tan A.W."/>
            <person name="Francischetti I.M."/>
            <person name="Slovak M."/>
            <person name="Kini R.M."/>
            <person name="Ribeiro J.M."/>
        </authorList>
    </citation>
    <scope>NUCLEOTIDE SEQUENCE</scope>
    <source>
        <tissue evidence="2">Salivary gland</tissue>
    </source>
</reference>
<dbReference type="InterPro" id="IPR005322">
    <property type="entry name" value="Peptidase_C69"/>
</dbReference>
<dbReference type="GO" id="GO:0006508">
    <property type="term" value="P:proteolysis"/>
    <property type="evidence" value="ECO:0007669"/>
    <property type="project" value="InterPro"/>
</dbReference>
<proteinExistence type="evidence at transcript level"/>
<reference evidence="2" key="1">
    <citation type="submission" date="2012-11" db="EMBL/GenBank/DDBJ databases">
        <authorList>
            <person name="Lucero-Rivera Y.E."/>
            <person name="Tovar-Ramirez D."/>
        </authorList>
    </citation>
    <scope>NUCLEOTIDE SEQUENCE</scope>
    <source>
        <tissue evidence="2">Salivary gland</tissue>
    </source>
</reference>
<dbReference type="Pfam" id="PF03577">
    <property type="entry name" value="Peptidase_C69"/>
    <property type="match status" value="1"/>
</dbReference>
<dbReference type="GO" id="GO:0070004">
    <property type="term" value="F:cysteine-type exopeptidase activity"/>
    <property type="evidence" value="ECO:0007669"/>
    <property type="project" value="InterPro"/>
</dbReference>